<accession>A0A371ETR1</accession>
<keyword evidence="2" id="KW-1185">Reference proteome</keyword>
<protein>
    <submittedName>
        <fullName evidence="1">Uncharacterized protein</fullName>
    </submittedName>
</protein>
<organism evidence="1 2">
    <name type="scientific">Mucuna pruriens</name>
    <name type="common">Velvet bean</name>
    <name type="synonym">Dolichos pruriens</name>
    <dbReference type="NCBI Taxonomy" id="157652"/>
    <lineage>
        <taxon>Eukaryota</taxon>
        <taxon>Viridiplantae</taxon>
        <taxon>Streptophyta</taxon>
        <taxon>Embryophyta</taxon>
        <taxon>Tracheophyta</taxon>
        <taxon>Spermatophyta</taxon>
        <taxon>Magnoliopsida</taxon>
        <taxon>eudicotyledons</taxon>
        <taxon>Gunneridae</taxon>
        <taxon>Pentapetalae</taxon>
        <taxon>rosids</taxon>
        <taxon>fabids</taxon>
        <taxon>Fabales</taxon>
        <taxon>Fabaceae</taxon>
        <taxon>Papilionoideae</taxon>
        <taxon>50 kb inversion clade</taxon>
        <taxon>NPAAA clade</taxon>
        <taxon>indigoferoid/millettioid clade</taxon>
        <taxon>Phaseoleae</taxon>
        <taxon>Mucuna</taxon>
    </lineage>
</organism>
<feature type="non-terminal residue" evidence="1">
    <location>
        <position position="1"/>
    </location>
</feature>
<evidence type="ECO:0000313" key="2">
    <source>
        <dbReference type="Proteomes" id="UP000257109"/>
    </source>
</evidence>
<gene>
    <name evidence="1" type="ORF">CR513_51477</name>
</gene>
<evidence type="ECO:0000313" key="1">
    <source>
        <dbReference type="EMBL" id="RDX69413.1"/>
    </source>
</evidence>
<dbReference type="PANTHER" id="PTHR48475">
    <property type="entry name" value="RIBONUCLEASE H"/>
    <property type="match status" value="1"/>
</dbReference>
<dbReference type="Proteomes" id="UP000257109">
    <property type="component" value="Unassembled WGS sequence"/>
</dbReference>
<sequence length="224" mass="26049">MCEKFLLPFSDNLKPAKQLPTMLNPTTSTHVYFSEKTPALYFLDDCASRIHMKLKTLKVGSRRKRRRIQCSNKFEEKRGKNRKGEEEIAWSDAIINYPNTNKVLDDPQEARRIKREAAEYVLVVGLLYKQDAMIPVKVEESLPRVSLIQSDKNEVELRTNLDLLQEERGMAYIRECVAKARVARNYNVIVFPRPIRKDDLVLRRTLVGAVTNKLMPNWEGPFRV</sequence>
<dbReference type="OrthoDB" id="1433117at2759"/>
<proteinExistence type="predicted"/>
<name>A0A371ETR1_MUCPR</name>
<dbReference type="AlphaFoldDB" id="A0A371ETR1"/>
<reference evidence="1" key="1">
    <citation type="submission" date="2018-05" db="EMBL/GenBank/DDBJ databases">
        <title>Draft genome of Mucuna pruriens seed.</title>
        <authorList>
            <person name="Nnadi N.E."/>
            <person name="Vos R."/>
            <person name="Hasami M.H."/>
            <person name="Devisetty U.K."/>
            <person name="Aguiy J.C."/>
        </authorList>
    </citation>
    <scope>NUCLEOTIDE SEQUENCE [LARGE SCALE GENOMIC DNA]</scope>
    <source>
        <strain evidence="1">JCA_2017</strain>
    </source>
</reference>
<dbReference type="EMBL" id="QJKJ01012122">
    <property type="protein sequence ID" value="RDX69413.1"/>
    <property type="molecule type" value="Genomic_DNA"/>
</dbReference>
<comment type="caution">
    <text evidence="1">The sequence shown here is derived from an EMBL/GenBank/DDBJ whole genome shotgun (WGS) entry which is preliminary data.</text>
</comment>
<dbReference type="PANTHER" id="PTHR48475:SF2">
    <property type="entry name" value="RIBONUCLEASE H"/>
    <property type="match status" value="1"/>
</dbReference>